<feature type="region of interest" description="Disordered" evidence="1">
    <location>
        <begin position="139"/>
        <end position="162"/>
    </location>
</feature>
<keyword evidence="3" id="KW-1185">Reference proteome</keyword>
<dbReference type="Proteomes" id="UP001219525">
    <property type="component" value="Unassembled WGS sequence"/>
</dbReference>
<sequence length="401" mass="43045">MCNGLQVSVLMGQPSTALARHIHCGPGLMFDNSGSNDWHTEMIASTTLLRMMRDAFQRINYTRQRRRTRPGGTRCLSTRARAIECLLSLYNWRLRGSTFADVLRTRQYRTAGKSSVVIRFMGREVKLLWSAPAAAYNDPARGTSRSSGAPPSQNSGHKRHQQTLPRHIDIAMNRDQLAKHWNSNIGCLPTVQVLTQRQTYIALVVQSASYKSTCVEVGNVNAVGRTKHAELIRSVAHVALRAGDAAQTEAAYDDEGTEVTEMEYEGTSGTMPGGSARSRRRSSSSPRSEAASSTALDGRAWASDRTRCQPVLSSPAPPPAGAGAVAYIVQRGGQRCMRARVPLERSVHVGVPGVRSVLTAVALPVVHGQPLFAGGRRGGGELEADAGMGACARGGSGGAGR</sequence>
<organism evidence="2 3">
    <name type="scientific">Mycena pura</name>
    <dbReference type="NCBI Taxonomy" id="153505"/>
    <lineage>
        <taxon>Eukaryota</taxon>
        <taxon>Fungi</taxon>
        <taxon>Dikarya</taxon>
        <taxon>Basidiomycota</taxon>
        <taxon>Agaricomycotina</taxon>
        <taxon>Agaricomycetes</taxon>
        <taxon>Agaricomycetidae</taxon>
        <taxon>Agaricales</taxon>
        <taxon>Marasmiineae</taxon>
        <taxon>Mycenaceae</taxon>
        <taxon>Mycena</taxon>
    </lineage>
</organism>
<feature type="compositionally biased region" description="Polar residues" evidence="1">
    <location>
        <begin position="143"/>
        <end position="155"/>
    </location>
</feature>
<reference evidence="2" key="1">
    <citation type="submission" date="2023-03" db="EMBL/GenBank/DDBJ databases">
        <title>Massive genome expansion in bonnet fungi (Mycena s.s.) driven by repeated elements and novel gene families across ecological guilds.</title>
        <authorList>
            <consortium name="Lawrence Berkeley National Laboratory"/>
            <person name="Harder C.B."/>
            <person name="Miyauchi S."/>
            <person name="Viragh M."/>
            <person name="Kuo A."/>
            <person name="Thoen E."/>
            <person name="Andreopoulos B."/>
            <person name="Lu D."/>
            <person name="Skrede I."/>
            <person name="Drula E."/>
            <person name="Henrissat B."/>
            <person name="Morin E."/>
            <person name="Kohler A."/>
            <person name="Barry K."/>
            <person name="LaButti K."/>
            <person name="Morin E."/>
            <person name="Salamov A."/>
            <person name="Lipzen A."/>
            <person name="Mereny Z."/>
            <person name="Hegedus B."/>
            <person name="Baldrian P."/>
            <person name="Stursova M."/>
            <person name="Weitz H."/>
            <person name="Taylor A."/>
            <person name="Grigoriev I.V."/>
            <person name="Nagy L.G."/>
            <person name="Martin F."/>
            <person name="Kauserud H."/>
        </authorList>
    </citation>
    <scope>NUCLEOTIDE SEQUENCE</scope>
    <source>
        <strain evidence="2">9144</strain>
    </source>
</reference>
<comment type="caution">
    <text evidence="2">The sequence shown here is derived from an EMBL/GenBank/DDBJ whole genome shotgun (WGS) entry which is preliminary data.</text>
</comment>
<dbReference type="EMBL" id="JARJCW010000025">
    <property type="protein sequence ID" value="KAJ7211700.1"/>
    <property type="molecule type" value="Genomic_DNA"/>
</dbReference>
<feature type="compositionally biased region" description="Acidic residues" evidence="1">
    <location>
        <begin position="251"/>
        <end position="264"/>
    </location>
</feature>
<accession>A0AAD6VFT0</accession>
<gene>
    <name evidence="2" type="ORF">GGX14DRAFT_394018</name>
</gene>
<evidence type="ECO:0000313" key="3">
    <source>
        <dbReference type="Proteomes" id="UP001219525"/>
    </source>
</evidence>
<feature type="region of interest" description="Disordered" evidence="1">
    <location>
        <begin position="244"/>
        <end position="321"/>
    </location>
</feature>
<dbReference type="AlphaFoldDB" id="A0AAD6VFT0"/>
<proteinExistence type="predicted"/>
<evidence type="ECO:0000313" key="2">
    <source>
        <dbReference type="EMBL" id="KAJ7211700.1"/>
    </source>
</evidence>
<protein>
    <submittedName>
        <fullName evidence="2">Uncharacterized protein</fullName>
    </submittedName>
</protein>
<feature type="compositionally biased region" description="Low complexity" evidence="1">
    <location>
        <begin position="283"/>
        <end position="293"/>
    </location>
</feature>
<name>A0AAD6VFT0_9AGAR</name>
<evidence type="ECO:0000256" key="1">
    <source>
        <dbReference type="SAM" id="MobiDB-lite"/>
    </source>
</evidence>